<organism evidence="3 4">
    <name type="scientific">Lichenicoccus roseus</name>
    <dbReference type="NCBI Taxonomy" id="2683649"/>
    <lineage>
        <taxon>Bacteria</taxon>
        <taxon>Pseudomonadati</taxon>
        <taxon>Pseudomonadota</taxon>
        <taxon>Alphaproteobacteria</taxon>
        <taxon>Acetobacterales</taxon>
        <taxon>Acetobacteraceae</taxon>
        <taxon>Lichenicoccus</taxon>
    </lineage>
</organism>
<evidence type="ECO:0000313" key="4">
    <source>
        <dbReference type="Proteomes" id="UP000305654"/>
    </source>
</evidence>
<dbReference type="InterPro" id="IPR023210">
    <property type="entry name" value="NADP_OxRdtase_dom"/>
</dbReference>
<dbReference type="SUPFAM" id="SSF51430">
    <property type="entry name" value="NAD(P)-linked oxidoreductase"/>
    <property type="match status" value="1"/>
</dbReference>
<dbReference type="NCBIfam" id="TIGR01409">
    <property type="entry name" value="TAT_signal_seq"/>
    <property type="match status" value="1"/>
</dbReference>
<feature type="region of interest" description="Disordered" evidence="1">
    <location>
        <begin position="336"/>
        <end position="356"/>
    </location>
</feature>
<accession>A0A5R9JCU6</accession>
<dbReference type="Proteomes" id="UP000305654">
    <property type="component" value="Unassembled WGS sequence"/>
</dbReference>
<dbReference type="InterPro" id="IPR006311">
    <property type="entry name" value="TAT_signal"/>
</dbReference>
<feature type="domain" description="NADP-dependent oxidoreductase" evidence="2">
    <location>
        <begin position="69"/>
        <end position="270"/>
    </location>
</feature>
<proteinExistence type="predicted"/>
<dbReference type="InterPro" id="IPR036812">
    <property type="entry name" value="NAD(P)_OxRdtase_dom_sf"/>
</dbReference>
<dbReference type="CDD" id="cd19100">
    <property type="entry name" value="AKR_unchar"/>
    <property type="match status" value="1"/>
</dbReference>
<dbReference type="OrthoDB" id="9773828at2"/>
<dbReference type="InterPro" id="IPR019546">
    <property type="entry name" value="TAT_signal_bac_arc"/>
</dbReference>
<protein>
    <submittedName>
        <fullName evidence="3">Aldo/keto reductase</fullName>
    </submittedName>
</protein>
<evidence type="ECO:0000256" key="1">
    <source>
        <dbReference type="SAM" id="MobiDB-lite"/>
    </source>
</evidence>
<dbReference type="RefSeq" id="WP_138326514.1">
    <property type="nucleotide sequence ID" value="NZ_VCDI01000004.1"/>
</dbReference>
<feature type="compositionally biased region" description="Polar residues" evidence="1">
    <location>
        <begin position="346"/>
        <end position="356"/>
    </location>
</feature>
<dbReference type="PANTHER" id="PTHR43312:SF1">
    <property type="entry name" value="NADP-DEPENDENT OXIDOREDUCTASE DOMAIN-CONTAINING PROTEIN"/>
    <property type="match status" value="1"/>
</dbReference>
<gene>
    <name evidence="3" type="ORF">FE263_13375</name>
</gene>
<comment type="caution">
    <text evidence="3">The sequence shown here is derived from an EMBL/GenBank/DDBJ whole genome shotgun (WGS) entry which is preliminary data.</text>
</comment>
<dbReference type="InterPro" id="IPR053135">
    <property type="entry name" value="AKR2_Oxidoreductase"/>
</dbReference>
<dbReference type="PROSITE" id="PS51318">
    <property type="entry name" value="TAT"/>
    <property type="match status" value="1"/>
</dbReference>
<keyword evidence="4" id="KW-1185">Reference proteome</keyword>
<evidence type="ECO:0000259" key="2">
    <source>
        <dbReference type="Pfam" id="PF00248"/>
    </source>
</evidence>
<dbReference type="AlphaFoldDB" id="A0A5R9JCU6"/>
<name>A0A5R9JCU6_9PROT</name>
<evidence type="ECO:0000313" key="3">
    <source>
        <dbReference type="EMBL" id="TLU72108.1"/>
    </source>
</evidence>
<reference evidence="3 4" key="1">
    <citation type="submission" date="2019-05" db="EMBL/GenBank/DDBJ databases">
        <authorList>
            <person name="Pankratov T."/>
            <person name="Grouzdev D."/>
        </authorList>
    </citation>
    <scope>NUCLEOTIDE SEQUENCE [LARGE SCALE GENOMIC DNA]</scope>
    <source>
        <strain evidence="3 4">KEBCLARHB70R</strain>
    </source>
</reference>
<dbReference type="Gene3D" id="3.20.20.100">
    <property type="entry name" value="NADP-dependent oxidoreductase domain"/>
    <property type="match status" value="1"/>
</dbReference>
<dbReference type="PANTHER" id="PTHR43312">
    <property type="entry name" value="D-THREO-ALDOSE 1-DEHYDROGENASE"/>
    <property type="match status" value="1"/>
</dbReference>
<dbReference type="EMBL" id="VCDI01000004">
    <property type="protein sequence ID" value="TLU72108.1"/>
    <property type="molecule type" value="Genomic_DNA"/>
</dbReference>
<dbReference type="Pfam" id="PF00248">
    <property type="entry name" value="Aldo_ket_red"/>
    <property type="match status" value="1"/>
</dbReference>
<sequence>MNRRDFIKTTAAGVGATAALDVMPSAPAAAAAIDDAAKPAPGTVTASIPQHPDMKYRRLGRTGEAVSLVGMGGFHLAKPGGMTNAEAIRVVHAGLDAGINFCDNCWDYNGGESEVRLGRALSQEGYRNKAFLMTKIDGRTAQAAMGQIETSLTRLKTDHLDLLQFHEIIRMDDPERVFAAGGALEAVLRAREQGKLRYIGFTGHKSPKIHAHMFAVADQHDFHFDTVQMPLNIMDAHYDSFEQTVVPIALAHDTGIIGMKAFGDNFILKSRVMPPIQMLQYPMGLPVSLQVTGIDSMPILHQALQAVRTFTPPSPEFRNALLARSAEVGRTGSTEHYKISGHFDGTGQNPQWLTEA</sequence>